<feature type="region of interest" description="Disordered" evidence="1">
    <location>
        <begin position="752"/>
        <end position="800"/>
    </location>
</feature>
<name>A0A9P1CYS3_9DINO</name>
<evidence type="ECO:0000313" key="3">
    <source>
        <dbReference type="EMBL" id="CAI4000125.1"/>
    </source>
</evidence>
<keyword evidence="4" id="KW-0645">Protease</keyword>
<dbReference type="EMBL" id="CAMXCT010002739">
    <property type="protein sequence ID" value="CAI4000125.1"/>
    <property type="molecule type" value="Genomic_DNA"/>
</dbReference>
<evidence type="ECO:0000259" key="2">
    <source>
        <dbReference type="PROSITE" id="PS50994"/>
    </source>
</evidence>
<feature type="region of interest" description="Disordered" evidence="1">
    <location>
        <begin position="649"/>
        <end position="671"/>
    </location>
</feature>
<dbReference type="GO" id="GO:0006508">
    <property type="term" value="P:proteolysis"/>
    <property type="evidence" value="ECO:0007669"/>
    <property type="project" value="UniProtKB-KW"/>
</dbReference>
<keyword evidence="4" id="KW-0378">Hydrolase</keyword>
<feature type="domain" description="Integrase catalytic" evidence="2">
    <location>
        <begin position="478"/>
        <end position="648"/>
    </location>
</feature>
<keyword evidence="5" id="KW-1185">Reference proteome</keyword>
<feature type="region of interest" description="Disordered" evidence="1">
    <location>
        <begin position="384"/>
        <end position="416"/>
    </location>
</feature>
<dbReference type="Proteomes" id="UP001152797">
    <property type="component" value="Unassembled WGS sequence"/>
</dbReference>
<feature type="compositionally biased region" description="Basic and acidic residues" evidence="1">
    <location>
        <begin position="759"/>
        <end position="768"/>
    </location>
</feature>
<dbReference type="GO" id="GO:0015074">
    <property type="term" value="P:DNA integration"/>
    <property type="evidence" value="ECO:0007669"/>
    <property type="project" value="InterPro"/>
</dbReference>
<dbReference type="EMBL" id="CAMXCT030002739">
    <property type="protein sequence ID" value="CAL4787437.1"/>
    <property type="molecule type" value="Genomic_DNA"/>
</dbReference>
<dbReference type="InterPro" id="IPR036397">
    <property type="entry name" value="RNaseH_sf"/>
</dbReference>
<dbReference type="PANTHER" id="PTHR37984">
    <property type="entry name" value="PROTEIN CBG26694"/>
    <property type="match status" value="1"/>
</dbReference>
<evidence type="ECO:0000256" key="1">
    <source>
        <dbReference type="SAM" id="MobiDB-lite"/>
    </source>
</evidence>
<feature type="compositionally biased region" description="Polar residues" evidence="1">
    <location>
        <begin position="396"/>
        <end position="405"/>
    </location>
</feature>
<dbReference type="GO" id="GO:0008233">
    <property type="term" value="F:peptidase activity"/>
    <property type="evidence" value="ECO:0007669"/>
    <property type="project" value="UniProtKB-KW"/>
</dbReference>
<dbReference type="GO" id="GO:0003676">
    <property type="term" value="F:nucleic acid binding"/>
    <property type="evidence" value="ECO:0007669"/>
    <property type="project" value="InterPro"/>
</dbReference>
<dbReference type="OrthoDB" id="4369127at2759"/>
<reference evidence="4 5" key="2">
    <citation type="submission" date="2024-05" db="EMBL/GenBank/DDBJ databases">
        <authorList>
            <person name="Chen Y."/>
            <person name="Shah S."/>
            <person name="Dougan E. K."/>
            <person name="Thang M."/>
            <person name="Chan C."/>
        </authorList>
    </citation>
    <scope>NUCLEOTIDE SEQUENCE [LARGE SCALE GENOMIC DNA]</scope>
</reference>
<dbReference type="Gene3D" id="3.30.420.10">
    <property type="entry name" value="Ribonuclease H-like superfamily/Ribonuclease H"/>
    <property type="match status" value="1"/>
</dbReference>
<proteinExistence type="predicted"/>
<dbReference type="AlphaFoldDB" id="A0A9P1CYS3"/>
<dbReference type="InterPro" id="IPR001584">
    <property type="entry name" value="Integrase_cat-core"/>
</dbReference>
<gene>
    <name evidence="3" type="ORF">C1SCF055_LOCUS26268</name>
</gene>
<feature type="compositionally biased region" description="Low complexity" evidence="1">
    <location>
        <begin position="656"/>
        <end position="667"/>
    </location>
</feature>
<feature type="region of interest" description="Disordered" evidence="1">
    <location>
        <begin position="172"/>
        <end position="217"/>
    </location>
</feature>
<sequence>MWDKVHSDRLEMLVQVALCLVLSRIQVRNSRHVHWEQPKGSLMLRLPYVQEIFQYMLMAQPDLCDAGNLRDPINQKPIRKGLNIATTSQQMFATLDPLRCNGQHEHQVIEGSTFAHGQSMPRSVFSEFYPRKFARIIAKVVTKVRFPNERPLGPVYDPILCMFDQVLTLNSRPSKRPRLGPSRSLKAKTADRSLNAPDDAKRLKTVEKESEQPMVNMSSPADAQEVMSMVEPMLPRVGRKEIDQPNVLQLVQKVFPDKRVVKVIACKGTERALGPPKNLNPREAPYRRAIMKSRTDLKVYCQEQWEQYDQISNRQINKKLHPCRVNITVFAANLEGSGSASGRNANAEAVAVPVVKATEPNVDPPKSDKEQNGETVDIDVQHRDEQPEISERATFQPDQGVSHPSSAEGVQDVESHGPRFKALPREEQAMLKRAHQNLCHPSPEQLSTALRNQGVRPEVSQAVFDMSCPVCAKTQKPKIARPSTLKCELDFNDKVFLDGITWTSQSGKTFHFYHLIDQATNFHVAVPAPNRSAESAIQCVTESWLQWAGPPNSLITDSATEFTSELFGNFMQRHDIKPVTTAPYAHWQNGRCERHGDILQHMLMKIDLEMPINSYDELHQALVQSTHAKNTLSIRKGYSPEVLVFGKGSRLPGSNMSSESESSMASADRADGHGISFRRDLALRERARTAFHQADNDMALRRAFLRRTRPERKSYSPGEWIMMWQPTQLGGHWFGPLKVVSQEDRNAVWATQGGKLHRRAPEHVRPDQPDNEPEASTPHDNHSELTQDPAVETPVPELPSDDELVTTHILCCEEEILTVDPMETPCAWRCELEVPTTVCMDHARTWTADEILLATADKRQRTEGKPQKNRIIGLEPVPELAKAMKLKETEVCKLEKSAYGLIDAPHPDTQALAGILGVHVDDGIHGGTQKQGFSTQQAEMAQYTSLGLYFSIGMYARESPGDVVGGSFALAIATGDRPQLPCALRGFTLAVSRGGRGCWPEVAKDIGAGEMPRSLSFTATSSELLDGVLRNIRCARCQQCPEGGRLARSVAGDGCCENSCVVVLLLQALAFPADFEEVTSCSFSLLFYFRAYQLFQDRSTTC</sequence>
<dbReference type="InterPro" id="IPR012337">
    <property type="entry name" value="RNaseH-like_sf"/>
</dbReference>
<reference evidence="3" key="1">
    <citation type="submission" date="2022-10" db="EMBL/GenBank/DDBJ databases">
        <authorList>
            <person name="Chen Y."/>
            <person name="Dougan E. K."/>
            <person name="Chan C."/>
            <person name="Rhodes N."/>
            <person name="Thang M."/>
        </authorList>
    </citation>
    <scope>NUCLEOTIDE SEQUENCE</scope>
</reference>
<dbReference type="InterPro" id="IPR050951">
    <property type="entry name" value="Retrovirus_Pol_polyprotein"/>
</dbReference>
<comment type="caution">
    <text evidence="3">The sequence shown here is derived from an EMBL/GenBank/DDBJ whole genome shotgun (WGS) entry which is preliminary data.</text>
</comment>
<accession>A0A9P1CYS3</accession>
<organism evidence="3">
    <name type="scientific">Cladocopium goreaui</name>
    <dbReference type="NCBI Taxonomy" id="2562237"/>
    <lineage>
        <taxon>Eukaryota</taxon>
        <taxon>Sar</taxon>
        <taxon>Alveolata</taxon>
        <taxon>Dinophyceae</taxon>
        <taxon>Suessiales</taxon>
        <taxon>Symbiodiniaceae</taxon>
        <taxon>Cladocopium</taxon>
    </lineage>
</organism>
<feature type="compositionally biased region" description="Basic and acidic residues" evidence="1">
    <location>
        <begin position="198"/>
        <end position="211"/>
    </location>
</feature>
<evidence type="ECO:0000313" key="5">
    <source>
        <dbReference type="Proteomes" id="UP001152797"/>
    </source>
</evidence>
<dbReference type="EMBL" id="CAMXCT020002739">
    <property type="protein sequence ID" value="CAL1153500.1"/>
    <property type="molecule type" value="Genomic_DNA"/>
</dbReference>
<dbReference type="PANTHER" id="PTHR37984:SF5">
    <property type="entry name" value="PROTEIN NYNRIN-LIKE"/>
    <property type="match status" value="1"/>
</dbReference>
<dbReference type="PROSITE" id="PS50994">
    <property type="entry name" value="INTEGRASE"/>
    <property type="match status" value="1"/>
</dbReference>
<protein>
    <recommendedName>
        <fullName evidence="2">Integrase catalytic domain-containing protein</fullName>
    </recommendedName>
</protein>
<evidence type="ECO:0000313" key="4">
    <source>
        <dbReference type="EMBL" id="CAL4787437.1"/>
    </source>
</evidence>
<dbReference type="SUPFAM" id="SSF53098">
    <property type="entry name" value="Ribonuclease H-like"/>
    <property type="match status" value="1"/>
</dbReference>